<evidence type="ECO:0000313" key="3">
    <source>
        <dbReference type="EMBL" id="QTA93216.1"/>
    </source>
</evidence>
<reference evidence="3" key="1">
    <citation type="journal article" date="2021" name="Microb. Physiol.">
        <title>Proteogenomic Insights into the Physiology of Marine, Sulfate-Reducing, Filamentous Desulfonema limicola and Desulfonema magnum.</title>
        <authorList>
            <person name="Schnaars V."/>
            <person name="Wohlbrand L."/>
            <person name="Scheve S."/>
            <person name="Hinrichs C."/>
            <person name="Reinhardt R."/>
            <person name="Rabus R."/>
        </authorList>
    </citation>
    <scope>NUCLEOTIDE SEQUENCE</scope>
    <source>
        <strain evidence="3">4be13</strain>
    </source>
</reference>
<evidence type="ECO:0000259" key="2">
    <source>
        <dbReference type="Pfam" id="PF00144"/>
    </source>
</evidence>
<protein>
    <submittedName>
        <fullName evidence="3">Beta-lactamase</fullName>
    </submittedName>
</protein>
<accession>A0A975BWV0</accession>
<dbReference type="KEGG" id="dmm:dnm_093160"/>
<organism evidence="3 4">
    <name type="scientific">Desulfonema magnum</name>
    <dbReference type="NCBI Taxonomy" id="45655"/>
    <lineage>
        <taxon>Bacteria</taxon>
        <taxon>Pseudomonadati</taxon>
        <taxon>Thermodesulfobacteriota</taxon>
        <taxon>Desulfobacteria</taxon>
        <taxon>Desulfobacterales</taxon>
        <taxon>Desulfococcaceae</taxon>
        <taxon>Desulfonema</taxon>
    </lineage>
</organism>
<dbReference type="InterPro" id="IPR001466">
    <property type="entry name" value="Beta-lactam-related"/>
</dbReference>
<keyword evidence="1" id="KW-0378">Hydrolase</keyword>
<dbReference type="Proteomes" id="UP000663722">
    <property type="component" value="Chromosome"/>
</dbReference>
<dbReference type="RefSeq" id="WP_207680256.1">
    <property type="nucleotide sequence ID" value="NZ_CP061800.1"/>
</dbReference>
<feature type="domain" description="Beta-lactamase-related" evidence="2">
    <location>
        <begin position="4"/>
        <end position="355"/>
    </location>
</feature>
<name>A0A975BWV0_9BACT</name>
<dbReference type="InterPro" id="IPR012338">
    <property type="entry name" value="Beta-lactam/transpept-like"/>
</dbReference>
<dbReference type="GO" id="GO:0016787">
    <property type="term" value="F:hydrolase activity"/>
    <property type="evidence" value="ECO:0007669"/>
    <property type="project" value="UniProtKB-KW"/>
</dbReference>
<sequence>MIQVDRLMRQAIQHNVFPGGVLLVLKEGQTLFFEAYGYANIFSKRVMTKDTIFDLASLTKPLATTLAVIKLIQDSELELDQLLESVIPEFKNTDKGLIKIKHLLGHNSGLPDYRPYYKELCQLSPDERNVALKSFLVNESLICPVGSQMLYSDLGFMILGWLVENVSGKSLDRFVTEQIYKPLCLEHLFFVKNFLCPFPQHENFQKNYSAGRDDLSQQRNFAATEHCPWRDIVLEGAVHDDNAYVTGGIQGHAGLFGTAGDIGSLLSELLATFQGHCSNFVFERDVLNVFFERHENTGRALGFDTPSVRDSSSGRCFSKKSVGHLGFTGTSFWMDLDCSVIVILLTNRVHPSRDNIKIKSFRPELHDVVMKNVASMAE</sequence>
<gene>
    <name evidence="3" type="ORF">dnm_093160</name>
</gene>
<dbReference type="Gene3D" id="3.40.710.10">
    <property type="entry name" value="DD-peptidase/beta-lactamase superfamily"/>
    <property type="match status" value="1"/>
</dbReference>
<dbReference type="InterPro" id="IPR050789">
    <property type="entry name" value="Diverse_Enzym_Activities"/>
</dbReference>
<evidence type="ECO:0000313" key="4">
    <source>
        <dbReference type="Proteomes" id="UP000663722"/>
    </source>
</evidence>
<dbReference type="Pfam" id="PF00144">
    <property type="entry name" value="Beta-lactamase"/>
    <property type="match status" value="1"/>
</dbReference>
<dbReference type="EMBL" id="CP061800">
    <property type="protein sequence ID" value="QTA93216.1"/>
    <property type="molecule type" value="Genomic_DNA"/>
</dbReference>
<dbReference type="PANTHER" id="PTHR43283:SF11">
    <property type="entry name" value="BETA-LACTAMASE-RELATED DOMAIN-CONTAINING PROTEIN"/>
    <property type="match status" value="1"/>
</dbReference>
<keyword evidence="4" id="KW-1185">Reference proteome</keyword>
<dbReference type="PANTHER" id="PTHR43283">
    <property type="entry name" value="BETA-LACTAMASE-RELATED"/>
    <property type="match status" value="1"/>
</dbReference>
<evidence type="ECO:0000256" key="1">
    <source>
        <dbReference type="ARBA" id="ARBA00022801"/>
    </source>
</evidence>
<dbReference type="SUPFAM" id="SSF56601">
    <property type="entry name" value="beta-lactamase/transpeptidase-like"/>
    <property type="match status" value="1"/>
</dbReference>
<proteinExistence type="predicted"/>
<dbReference type="AlphaFoldDB" id="A0A975BWV0"/>